<name>A0A814MHI6_9BILA</name>
<sequence>MMTPPNMKYESAFDLFQRLNIKDDDNKYQLIIDRLNFYYEILFPNGCNNQCQLIELLDNNRIRTKTFLHGFISNYIEYMKYRNELLLLPLKSEDVVLSSPQANKDSIESKTPTLKMKLNYNESITFLYIDTEYKECPFNSEFVLWYDCETSSELISTLLRFEQSHLKTNSNQQFILIIDSSTQVPINDYFNVTTPSYVMPIEENKLLTIQWHTILCHLIIKYKLSCILVEHLDVDTPMFDTIIGKRDDKTIRRNSKNKELHIPFSEYAFGRLMTSEHYMNGWNNQLVYRQIHSNAMINFQDESKYLSNNNEENTP</sequence>
<evidence type="ECO:0000313" key="2">
    <source>
        <dbReference type="EMBL" id="CAF3561685.1"/>
    </source>
</evidence>
<evidence type="ECO:0000313" key="3">
    <source>
        <dbReference type="Proteomes" id="UP000663845"/>
    </source>
</evidence>
<reference evidence="1" key="1">
    <citation type="submission" date="2021-02" db="EMBL/GenBank/DDBJ databases">
        <authorList>
            <person name="Nowell W R."/>
        </authorList>
    </citation>
    <scope>NUCLEOTIDE SEQUENCE</scope>
</reference>
<dbReference type="EMBL" id="CAJOAZ010000169">
    <property type="protein sequence ID" value="CAF3561685.1"/>
    <property type="molecule type" value="Genomic_DNA"/>
</dbReference>
<dbReference type="EMBL" id="CAJNOG010000211">
    <property type="protein sequence ID" value="CAF1079451.1"/>
    <property type="molecule type" value="Genomic_DNA"/>
</dbReference>
<accession>A0A814MHI6</accession>
<protein>
    <submittedName>
        <fullName evidence="1">Uncharacterized protein</fullName>
    </submittedName>
</protein>
<comment type="caution">
    <text evidence="1">The sequence shown here is derived from an EMBL/GenBank/DDBJ whole genome shotgun (WGS) entry which is preliminary data.</text>
</comment>
<dbReference type="Proteomes" id="UP000663844">
    <property type="component" value="Unassembled WGS sequence"/>
</dbReference>
<gene>
    <name evidence="1" type="ORF">JYZ213_LOCUS20209</name>
    <name evidence="2" type="ORF">OXD698_LOCUS4448</name>
</gene>
<organism evidence="1 3">
    <name type="scientific">Adineta steineri</name>
    <dbReference type="NCBI Taxonomy" id="433720"/>
    <lineage>
        <taxon>Eukaryota</taxon>
        <taxon>Metazoa</taxon>
        <taxon>Spiralia</taxon>
        <taxon>Gnathifera</taxon>
        <taxon>Rotifera</taxon>
        <taxon>Eurotatoria</taxon>
        <taxon>Bdelloidea</taxon>
        <taxon>Adinetida</taxon>
        <taxon>Adinetidae</taxon>
        <taxon>Adineta</taxon>
    </lineage>
</organism>
<dbReference type="Proteomes" id="UP000663845">
    <property type="component" value="Unassembled WGS sequence"/>
</dbReference>
<evidence type="ECO:0000313" key="1">
    <source>
        <dbReference type="EMBL" id="CAF1079451.1"/>
    </source>
</evidence>
<dbReference type="AlphaFoldDB" id="A0A814MHI6"/>
<proteinExistence type="predicted"/>